<evidence type="ECO:0000313" key="2">
    <source>
        <dbReference type="Proteomes" id="UP000217083"/>
    </source>
</evidence>
<proteinExistence type="predicted"/>
<dbReference type="Pfam" id="PF14175">
    <property type="entry name" value="YaaC"/>
    <property type="match status" value="1"/>
</dbReference>
<reference evidence="1 2" key="2">
    <citation type="submission" date="2017-09" db="EMBL/GenBank/DDBJ databases">
        <title>Bacillus patelloidae sp. nov., isolated from the intestinal tract of a marine limpet.</title>
        <authorList>
            <person name="Liu R."/>
            <person name="Dong C."/>
            <person name="Shao Z."/>
        </authorList>
    </citation>
    <scope>NUCLEOTIDE SEQUENCE [LARGE SCALE GENOMIC DNA]</scope>
    <source>
        <strain evidence="1 2">SA5d-4</strain>
    </source>
</reference>
<name>A0A263BPN8_9BACI</name>
<accession>A0A263BPN8</accession>
<sequence>MTLQFNHLWKRVIPYQSAQYAQSYLQTCYKKKGIVDADVKSYNNSYPFMYYLEHGKNYYRLAYEAPVSIQPVLLFYGMVQLLKACLLTVDVDYPNSTSVLAHGVSTRKRKKQNYDFLFDEVKVQKNGLFTHFSQQMYNISPQENQKYTMNDLLKRIPEVNHLYLKYNNKTPSRFIGKDSEQFLYIPTSVMDDLNMTKSRLKDFLEGQLRNNCKYYDEKSDYLLFEKSESHFSNFVPPLFYHLYDNSFYLPSERELFSPFPEVIVHYLMLYNLSMICRYETDWWSELYHTYATNDFPFIIEFLQITSIKVPYLLFIFLDEQTKKS</sequence>
<dbReference type="InterPro" id="IPR026988">
    <property type="entry name" value="YaaC-like"/>
</dbReference>
<dbReference type="Proteomes" id="UP000217083">
    <property type="component" value="Unassembled WGS sequence"/>
</dbReference>
<evidence type="ECO:0008006" key="3">
    <source>
        <dbReference type="Google" id="ProtNLM"/>
    </source>
</evidence>
<reference evidence="2" key="1">
    <citation type="submission" date="2017-08" db="EMBL/GenBank/DDBJ databases">
        <authorList>
            <person name="Huang Z."/>
        </authorList>
    </citation>
    <scope>NUCLEOTIDE SEQUENCE [LARGE SCALE GENOMIC DNA]</scope>
    <source>
        <strain evidence="2">SA5d-4</strain>
    </source>
</reference>
<organism evidence="1 2">
    <name type="scientific">Lottiidibacillus patelloidae</name>
    <dbReference type="NCBI Taxonomy" id="2670334"/>
    <lineage>
        <taxon>Bacteria</taxon>
        <taxon>Bacillati</taxon>
        <taxon>Bacillota</taxon>
        <taxon>Bacilli</taxon>
        <taxon>Bacillales</taxon>
        <taxon>Bacillaceae</taxon>
        <taxon>Lottiidibacillus</taxon>
    </lineage>
</organism>
<dbReference type="AlphaFoldDB" id="A0A263BPN8"/>
<keyword evidence="2" id="KW-1185">Reference proteome</keyword>
<dbReference type="EMBL" id="NPIA01000015">
    <property type="protein sequence ID" value="OZM55731.1"/>
    <property type="molecule type" value="Genomic_DNA"/>
</dbReference>
<evidence type="ECO:0000313" key="1">
    <source>
        <dbReference type="EMBL" id="OZM55731.1"/>
    </source>
</evidence>
<gene>
    <name evidence="1" type="ORF">CIB95_15785</name>
</gene>
<comment type="caution">
    <text evidence="1">The sequence shown here is derived from an EMBL/GenBank/DDBJ whole genome shotgun (WGS) entry which is preliminary data.</text>
</comment>
<protein>
    <recommendedName>
        <fullName evidence="3">YaaC-like Protein</fullName>
    </recommendedName>
</protein>